<evidence type="ECO:0000313" key="4">
    <source>
        <dbReference type="EMBL" id="QLY39551.1"/>
    </source>
</evidence>
<reference evidence="4 5" key="1">
    <citation type="submission" date="2020-04" db="EMBL/GenBank/DDBJ databases">
        <authorList>
            <person name="Zheng R.K."/>
            <person name="Sun C.M."/>
        </authorList>
    </citation>
    <scope>NUCLEOTIDE SEQUENCE [LARGE SCALE GENOMIC DNA]</scope>
    <source>
        <strain evidence="5">zrk29</strain>
    </source>
</reference>
<dbReference type="PANTHER" id="PTHR43818:SF11">
    <property type="entry name" value="BCDNA.GH03377"/>
    <property type="match status" value="1"/>
</dbReference>
<dbReference type="Pfam" id="PF01408">
    <property type="entry name" value="GFO_IDH_MocA"/>
    <property type="match status" value="1"/>
</dbReference>
<sequence length="371" mass="42330">MKKFRTGIIGAGFIGVAHVEALRRLGSVDVVALVDRYNVEDKAKKLHIDQAYNDYKIMIDEVKPDFIHICTPNNTHFEIAKYALEHNINVVLEKPMTFSVEEAKILNQIAIDKNLINAVNFHNRLYPSNIQMKSMIKENSIGDIISITGGYLQDWLLYDTDYSWRLNAKESGLTRAVADIGSHWMDLVEYLTGLEITEVFAEFKTHYKNRKKPLSNVESFSNKKDDQYQEIPIDTEDLALIMFRFSNGAIGNANISQMAAGHKNNLNLLISGTKSSLQWSLTDLETIKVGQRDQANLVIPKDPNIFAASSTEYPAGHTEGFPDAIKHVFKEVYHQPKEKHYATFKDGLRQMILCDKIYESSKKQQWIKIKE</sequence>
<dbReference type="RefSeq" id="WP_312032025.1">
    <property type="nucleotide sequence ID" value="NZ_CP051151.1"/>
</dbReference>
<proteinExistence type="predicted"/>
<protein>
    <submittedName>
        <fullName evidence="4">Gfo/Idh/MocA family oxidoreductase</fullName>
    </submittedName>
</protein>
<evidence type="ECO:0000313" key="5">
    <source>
        <dbReference type="Proteomes" id="UP000512167"/>
    </source>
</evidence>
<name>A0A7L6N1U9_9MOLU</name>
<accession>A0A7L6N1U9</accession>
<evidence type="ECO:0000256" key="1">
    <source>
        <dbReference type="ARBA" id="ARBA00023002"/>
    </source>
</evidence>
<dbReference type="Gene3D" id="3.30.360.10">
    <property type="entry name" value="Dihydrodipicolinate Reductase, domain 2"/>
    <property type="match status" value="1"/>
</dbReference>
<dbReference type="InterPro" id="IPR055170">
    <property type="entry name" value="GFO_IDH_MocA-like_dom"/>
</dbReference>
<gene>
    <name evidence="4" type="ORF">HF295_01210</name>
</gene>
<keyword evidence="5" id="KW-1185">Reference proteome</keyword>
<dbReference type="Proteomes" id="UP000512167">
    <property type="component" value="Chromosome"/>
</dbReference>
<feature type="domain" description="Gfo/Idh/MocA-like oxidoreductase N-terminal" evidence="2">
    <location>
        <begin position="4"/>
        <end position="121"/>
    </location>
</feature>
<evidence type="ECO:0000259" key="2">
    <source>
        <dbReference type="Pfam" id="PF01408"/>
    </source>
</evidence>
<dbReference type="KEGG" id="tbk:HF295_01210"/>
<organism evidence="4 5">
    <name type="scientific">Hujiaoplasma nucleasis</name>
    <dbReference type="NCBI Taxonomy" id="2725268"/>
    <lineage>
        <taxon>Bacteria</taxon>
        <taxon>Bacillati</taxon>
        <taxon>Mycoplasmatota</taxon>
        <taxon>Mollicutes</taxon>
        <taxon>Candidatus Izemoplasmatales</taxon>
        <taxon>Hujiaoplasmataceae</taxon>
        <taxon>Hujiaoplasma</taxon>
    </lineage>
</organism>
<dbReference type="AlphaFoldDB" id="A0A7L6N1U9"/>
<feature type="domain" description="GFO/IDH/MocA-like oxidoreductase" evidence="3">
    <location>
        <begin position="131"/>
        <end position="277"/>
    </location>
</feature>
<dbReference type="EMBL" id="CP051151">
    <property type="protein sequence ID" value="QLY39551.1"/>
    <property type="molecule type" value="Genomic_DNA"/>
</dbReference>
<evidence type="ECO:0000259" key="3">
    <source>
        <dbReference type="Pfam" id="PF22725"/>
    </source>
</evidence>
<keyword evidence="1" id="KW-0560">Oxidoreductase</keyword>
<dbReference type="SUPFAM" id="SSF51735">
    <property type="entry name" value="NAD(P)-binding Rossmann-fold domains"/>
    <property type="match status" value="1"/>
</dbReference>
<dbReference type="Pfam" id="PF22725">
    <property type="entry name" value="GFO_IDH_MocA_C3"/>
    <property type="match status" value="1"/>
</dbReference>
<dbReference type="PANTHER" id="PTHR43818">
    <property type="entry name" value="BCDNA.GH03377"/>
    <property type="match status" value="1"/>
</dbReference>
<dbReference type="GO" id="GO:0016491">
    <property type="term" value="F:oxidoreductase activity"/>
    <property type="evidence" value="ECO:0007669"/>
    <property type="project" value="UniProtKB-KW"/>
</dbReference>
<dbReference type="SUPFAM" id="SSF55347">
    <property type="entry name" value="Glyceraldehyde-3-phosphate dehydrogenase-like, C-terminal domain"/>
    <property type="match status" value="1"/>
</dbReference>
<dbReference type="GO" id="GO:0000166">
    <property type="term" value="F:nucleotide binding"/>
    <property type="evidence" value="ECO:0007669"/>
    <property type="project" value="InterPro"/>
</dbReference>
<dbReference type="InterPro" id="IPR000683">
    <property type="entry name" value="Gfo/Idh/MocA-like_OxRdtase_N"/>
</dbReference>
<dbReference type="InterPro" id="IPR036291">
    <property type="entry name" value="NAD(P)-bd_dom_sf"/>
</dbReference>
<dbReference type="InterPro" id="IPR050463">
    <property type="entry name" value="Gfo/Idh/MocA_oxidrdct_glycsds"/>
</dbReference>
<dbReference type="Gene3D" id="3.40.50.720">
    <property type="entry name" value="NAD(P)-binding Rossmann-like Domain"/>
    <property type="match status" value="1"/>
</dbReference>